<organism evidence="4 5">
    <name type="scientific">Lingula anatina</name>
    <name type="common">Brachiopod</name>
    <name type="synonym">Lingula unguis</name>
    <dbReference type="NCBI Taxonomy" id="7574"/>
    <lineage>
        <taxon>Eukaryota</taxon>
        <taxon>Metazoa</taxon>
        <taxon>Spiralia</taxon>
        <taxon>Lophotrochozoa</taxon>
        <taxon>Brachiopoda</taxon>
        <taxon>Linguliformea</taxon>
        <taxon>Lingulata</taxon>
        <taxon>Lingulida</taxon>
        <taxon>Linguloidea</taxon>
        <taxon>Lingulidae</taxon>
        <taxon>Lingula</taxon>
    </lineage>
</organism>
<dbReference type="GeneID" id="106166971"/>
<feature type="region of interest" description="Disordered" evidence="1">
    <location>
        <begin position="247"/>
        <end position="266"/>
    </location>
</feature>
<dbReference type="InParanoid" id="A0A1S3IT28"/>
<feature type="region of interest" description="Disordered" evidence="1">
    <location>
        <begin position="281"/>
        <end position="322"/>
    </location>
</feature>
<dbReference type="FunCoup" id="A0A1S3IT28">
    <property type="interactions" value="1521"/>
</dbReference>
<evidence type="ECO:0000259" key="3">
    <source>
        <dbReference type="PROSITE" id="PS50202"/>
    </source>
</evidence>
<reference evidence="5" key="1">
    <citation type="submission" date="2025-08" db="UniProtKB">
        <authorList>
            <consortium name="RefSeq"/>
        </authorList>
    </citation>
    <scope>IDENTIFICATION</scope>
    <source>
        <tissue evidence="5">Gonads</tissue>
    </source>
</reference>
<dbReference type="STRING" id="7574.A0A1S3IT28"/>
<dbReference type="Pfam" id="PF00650">
    <property type="entry name" value="CRAL_TRIO"/>
    <property type="match status" value="1"/>
</dbReference>
<feature type="domain" description="CRAL-TRIO" evidence="2">
    <location>
        <begin position="86"/>
        <end position="244"/>
    </location>
</feature>
<evidence type="ECO:0000313" key="4">
    <source>
        <dbReference type="Proteomes" id="UP000085678"/>
    </source>
</evidence>
<dbReference type="RefSeq" id="XP_013401086.1">
    <property type="nucleotide sequence ID" value="XM_013545632.1"/>
</dbReference>
<dbReference type="GO" id="GO:0012505">
    <property type="term" value="C:endomembrane system"/>
    <property type="evidence" value="ECO:0007669"/>
    <property type="project" value="TreeGrafter"/>
</dbReference>
<evidence type="ECO:0000256" key="1">
    <source>
        <dbReference type="SAM" id="MobiDB-lite"/>
    </source>
</evidence>
<proteinExistence type="predicted"/>
<dbReference type="PROSITE" id="PS50191">
    <property type="entry name" value="CRAL_TRIO"/>
    <property type="match status" value="1"/>
</dbReference>
<dbReference type="PROSITE" id="PS50202">
    <property type="entry name" value="MSP"/>
    <property type="match status" value="1"/>
</dbReference>
<dbReference type="PANTHER" id="PTHR46384">
    <property type="entry name" value="MOTILE SPERM DOMAIN-CONTAINING PROTEIN 2"/>
    <property type="match status" value="1"/>
</dbReference>
<dbReference type="Gene3D" id="3.40.525.10">
    <property type="entry name" value="CRAL-TRIO lipid binding domain"/>
    <property type="match status" value="1"/>
</dbReference>
<dbReference type="CDD" id="cd00170">
    <property type="entry name" value="SEC14"/>
    <property type="match status" value="1"/>
</dbReference>
<dbReference type="AlphaFoldDB" id="A0A1S3IT28"/>
<keyword evidence="4" id="KW-1185">Reference proteome</keyword>
<evidence type="ECO:0000259" key="2">
    <source>
        <dbReference type="PROSITE" id="PS50191"/>
    </source>
</evidence>
<sequence length="379" mass="44153">MAGDAALLYQEFQGQVSEAREEFFEKYKENVDKKLYDERDLSKLRSDDLWVRQFLLSRKGVVEDAVVMMDMSLRWRKEWGVNDLKHDSFTLDFWEGGAVYFHSKDKDGQKILYFDVQQCKKGDQDVMVQVKKFIAYHLELSCRKRPGERIVLLMDMSMAGMSNVDLDLLKFLITAFTTNFPALLAYFLIYEMPWLFNAIWKIVKTWLNAEQSKRVIFVKKTGIQEYINKEELWEHMGGLDTYKYHYIPPTPDEDSPGSDSSPTGRRKQVTFAEQDTMYNSFDASGEVGEDDKSDRLSMSSVLSRQSQGPGRQKMVSGRKRQRDDQNIYTGRLIIISPADELEFAVVDNSKETLDVISLTNRMQKQVAFKVSVERIFYLY</sequence>
<dbReference type="InterPro" id="IPR000535">
    <property type="entry name" value="MSP_dom"/>
</dbReference>
<dbReference type="InterPro" id="IPR036273">
    <property type="entry name" value="CRAL/TRIO_N_dom_sf"/>
</dbReference>
<dbReference type="SMART" id="SM00516">
    <property type="entry name" value="SEC14"/>
    <property type="match status" value="1"/>
</dbReference>
<dbReference type="GO" id="GO:0140284">
    <property type="term" value="C:endoplasmic reticulum-endosome membrane contact site"/>
    <property type="evidence" value="ECO:0007669"/>
    <property type="project" value="TreeGrafter"/>
</dbReference>
<dbReference type="SUPFAM" id="SSF46938">
    <property type="entry name" value="CRAL/TRIO N-terminal domain"/>
    <property type="match status" value="1"/>
</dbReference>
<accession>A0A1S3IT28</accession>
<feature type="domain" description="MSP" evidence="3">
    <location>
        <begin position="332"/>
        <end position="379"/>
    </location>
</feature>
<dbReference type="KEGG" id="lak:106166971"/>
<dbReference type="Proteomes" id="UP000085678">
    <property type="component" value="Unplaced"/>
</dbReference>
<feature type="compositionally biased region" description="Polar residues" evidence="1">
    <location>
        <begin position="296"/>
        <end position="309"/>
    </location>
</feature>
<gene>
    <name evidence="5" type="primary">LOC106166971</name>
</gene>
<dbReference type="InterPro" id="IPR053012">
    <property type="entry name" value="ER-organelle_contact"/>
</dbReference>
<dbReference type="InterPro" id="IPR001251">
    <property type="entry name" value="CRAL-TRIO_dom"/>
</dbReference>
<dbReference type="SUPFAM" id="SSF52087">
    <property type="entry name" value="CRAL/TRIO domain"/>
    <property type="match status" value="1"/>
</dbReference>
<protein>
    <submittedName>
        <fullName evidence="5">Motile sperm domain-containing protein 2-like</fullName>
    </submittedName>
</protein>
<name>A0A1S3IT28_LINAN</name>
<dbReference type="OrthoDB" id="75724at2759"/>
<dbReference type="InterPro" id="IPR036865">
    <property type="entry name" value="CRAL-TRIO_dom_sf"/>
</dbReference>
<evidence type="ECO:0000313" key="5">
    <source>
        <dbReference type="RefSeq" id="XP_013401086.1"/>
    </source>
</evidence>
<dbReference type="PANTHER" id="PTHR46384:SF1">
    <property type="entry name" value="MOTILE SPERM DOMAIN-CONTAINING PROTEIN 2"/>
    <property type="match status" value="1"/>
</dbReference>